<dbReference type="STRING" id="984262.SGRA_2030"/>
<dbReference type="HOGENOM" id="CLU_107087_3_0_10"/>
<evidence type="ECO:0000313" key="3">
    <source>
        <dbReference type="Proteomes" id="UP000007519"/>
    </source>
</evidence>
<gene>
    <name evidence="2" type="ordered locus">SGRA_2030</name>
</gene>
<name>H6L2C3_SAPGL</name>
<accession>H6L2C3</accession>
<dbReference type="AlphaFoldDB" id="H6L2C3"/>
<dbReference type="InterPro" id="IPR046525">
    <property type="entry name" value="DUF6702"/>
</dbReference>
<evidence type="ECO:0000313" key="2">
    <source>
        <dbReference type="EMBL" id="AFC24761.1"/>
    </source>
</evidence>
<dbReference type="EMBL" id="CP002831">
    <property type="protein sequence ID" value="AFC24761.1"/>
    <property type="molecule type" value="Genomic_DNA"/>
</dbReference>
<reference evidence="2 3" key="1">
    <citation type="journal article" date="2012" name="Stand. Genomic Sci.">
        <title>Complete genome sequencing and analysis of Saprospira grandis str. Lewin, a predatory marine bacterium.</title>
        <authorList>
            <person name="Saw J.H."/>
            <person name="Yuryev A."/>
            <person name="Kanbe M."/>
            <person name="Hou S."/>
            <person name="Young A.G."/>
            <person name="Aizawa S."/>
            <person name="Alam M."/>
        </authorList>
    </citation>
    <scope>NUCLEOTIDE SEQUENCE [LARGE SCALE GENOMIC DNA]</scope>
    <source>
        <strain evidence="2 3">Lewin</strain>
    </source>
</reference>
<keyword evidence="1" id="KW-0732">Signal</keyword>
<protein>
    <submittedName>
        <fullName evidence="2">Secreted protein</fullName>
    </submittedName>
</protein>
<evidence type="ECO:0000256" key="1">
    <source>
        <dbReference type="SAM" id="SignalP"/>
    </source>
</evidence>
<sequence length="180" mass="20804">MPSFLTISLLCSILWPFSLAKSVQTTAENDHPIYLSVAEIDYKEEEQALQISIKLFVDDFEQLFSKRLGETVEIGTDREHPQANELLANYVQQHFKLKADGQAIQYKYLGKEMGEKRNIYECYVFLEAKNLSPFAELTINNSLLIEEHFNQLNFAACHTKSQGVQKVISRKGREVQKVRW</sequence>
<organism evidence="2 3">
    <name type="scientific">Saprospira grandis (strain Lewin)</name>
    <dbReference type="NCBI Taxonomy" id="984262"/>
    <lineage>
        <taxon>Bacteria</taxon>
        <taxon>Pseudomonadati</taxon>
        <taxon>Bacteroidota</taxon>
        <taxon>Saprospiria</taxon>
        <taxon>Saprospirales</taxon>
        <taxon>Saprospiraceae</taxon>
        <taxon>Saprospira</taxon>
    </lineage>
</organism>
<dbReference type="Pfam" id="PF20420">
    <property type="entry name" value="DUF6702"/>
    <property type="match status" value="1"/>
</dbReference>
<proteinExistence type="predicted"/>
<keyword evidence="3" id="KW-1185">Reference proteome</keyword>
<dbReference type="RefSeq" id="WP_015692381.1">
    <property type="nucleotide sequence ID" value="NC_016940.1"/>
</dbReference>
<dbReference type="Proteomes" id="UP000007519">
    <property type="component" value="Chromosome"/>
</dbReference>
<feature type="signal peptide" evidence="1">
    <location>
        <begin position="1"/>
        <end position="20"/>
    </location>
</feature>
<dbReference type="KEGG" id="sgn:SGRA_2030"/>
<feature type="chain" id="PRO_5003603973" evidence="1">
    <location>
        <begin position="21"/>
        <end position="180"/>
    </location>
</feature>
<dbReference type="OrthoDB" id="5735516at2"/>